<dbReference type="OrthoDB" id="9797825at2"/>
<evidence type="ECO:0000313" key="4">
    <source>
        <dbReference type="EMBL" id="SIS68950.1"/>
    </source>
</evidence>
<dbReference type="Gene3D" id="1.10.3580.10">
    <property type="entry name" value="ATP12 ATPase"/>
    <property type="match status" value="1"/>
</dbReference>
<keyword evidence="5" id="KW-1185">Reference proteome</keyword>
<dbReference type="STRING" id="407234.SAMN05421795_102570"/>
<reference evidence="5" key="1">
    <citation type="submission" date="2017-01" db="EMBL/GenBank/DDBJ databases">
        <authorList>
            <person name="Varghese N."/>
            <person name="Submissions S."/>
        </authorList>
    </citation>
    <scope>NUCLEOTIDE SEQUENCE [LARGE SCALE GENOMIC DNA]</scope>
    <source>
        <strain evidence="5">DSM 18714</strain>
    </source>
</reference>
<evidence type="ECO:0000256" key="2">
    <source>
        <dbReference type="ARBA" id="ARBA00022946"/>
    </source>
</evidence>
<dbReference type="Gene3D" id="3.30.2180.10">
    <property type="entry name" value="ATP12-like"/>
    <property type="match status" value="1"/>
</dbReference>
<dbReference type="InterPro" id="IPR011419">
    <property type="entry name" value="ATP12_ATP_synth-F1-assembly"/>
</dbReference>
<dbReference type="AlphaFoldDB" id="A0A1N7L5J0"/>
<dbReference type="EMBL" id="FTOM01000002">
    <property type="protein sequence ID" value="SIS68950.1"/>
    <property type="molecule type" value="Genomic_DNA"/>
</dbReference>
<keyword evidence="3" id="KW-0143">Chaperone</keyword>
<dbReference type="PANTHER" id="PTHR21013">
    <property type="entry name" value="ATP SYNTHASE MITOCHONDRIAL F1 COMPLEX ASSEMBLY FACTOR 2/ATP12 PROTEIN, MITOCHONDRIAL PRECURSOR"/>
    <property type="match status" value="1"/>
</dbReference>
<dbReference type="RefSeq" id="WP_076364427.1">
    <property type="nucleotide sequence ID" value="NZ_FTOM01000002.1"/>
</dbReference>
<evidence type="ECO:0000256" key="3">
    <source>
        <dbReference type="ARBA" id="ARBA00023186"/>
    </source>
</evidence>
<comment type="similarity">
    <text evidence="1">Belongs to the ATP12 family.</text>
</comment>
<sequence length="237" mass="25851">MSGWKAKRFWTEASVVAAPKGFTVHLDGRPVKTPAKTALIVPSRALAEAICDEWQAQDDEIRPHTMPVTRSANSALDKVATQRAEVAALIAEYGATDLLCYRAKTPDELVVRQAEAWDPLLDWAAVELDAPLQATAGVMHHDQPEPALAALAGRVAGFTDFGLAALHDLVGITGSLVLGLAVTRGRLDAAAAWDLSRIDEEWQIAQWGEDEEARETARIRRAALLDAERFWQLLNRG</sequence>
<evidence type="ECO:0000313" key="5">
    <source>
        <dbReference type="Proteomes" id="UP000186098"/>
    </source>
</evidence>
<evidence type="ECO:0000256" key="1">
    <source>
        <dbReference type="ARBA" id="ARBA00008231"/>
    </source>
</evidence>
<name>A0A1N7L5J0_9RHOB</name>
<proteinExistence type="inferred from homology"/>
<dbReference type="SUPFAM" id="SSF160909">
    <property type="entry name" value="ATP12-like"/>
    <property type="match status" value="1"/>
</dbReference>
<dbReference type="InterPro" id="IPR023335">
    <property type="entry name" value="ATP12_ortho_dom_sf"/>
</dbReference>
<dbReference type="Pfam" id="PF07542">
    <property type="entry name" value="ATP12"/>
    <property type="match status" value="1"/>
</dbReference>
<dbReference type="Proteomes" id="UP000186098">
    <property type="component" value="Unassembled WGS sequence"/>
</dbReference>
<dbReference type="PANTHER" id="PTHR21013:SF10">
    <property type="entry name" value="ATP SYNTHASE MITOCHONDRIAL F1 COMPLEX ASSEMBLY FACTOR 2"/>
    <property type="match status" value="1"/>
</dbReference>
<dbReference type="InterPro" id="IPR042272">
    <property type="entry name" value="ATP12_ATP_synth-F1-assembly_N"/>
</dbReference>
<organism evidence="4 5">
    <name type="scientific">Phaeovulum vinaykumarii</name>
    <dbReference type="NCBI Taxonomy" id="407234"/>
    <lineage>
        <taxon>Bacteria</taxon>
        <taxon>Pseudomonadati</taxon>
        <taxon>Pseudomonadota</taxon>
        <taxon>Alphaproteobacteria</taxon>
        <taxon>Rhodobacterales</taxon>
        <taxon>Paracoccaceae</taxon>
        <taxon>Phaeovulum</taxon>
    </lineage>
</organism>
<gene>
    <name evidence="4" type="ORF">SAMN05421795_102570</name>
</gene>
<accession>A0A1N7L5J0</accession>
<keyword evidence="2" id="KW-0809">Transit peptide</keyword>
<dbReference type="GO" id="GO:0043461">
    <property type="term" value="P:proton-transporting ATP synthase complex assembly"/>
    <property type="evidence" value="ECO:0007669"/>
    <property type="project" value="InterPro"/>
</dbReference>
<protein>
    <submittedName>
        <fullName evidence="4">Chaperone required for the assembly of the F1-ATPase</fullName>
    </submittedName>
</protein>